<protein>
    <recommendedName>
        <fullName evidence="5">Transmembrane protein</fullName>
    </recommendedName>
</protein>
<keyword evidence="2" id="KW-0472">Membrane</keyword>
<feature type="region of interest" description="Disordered" evidence="1">
    <location>
        <begin position="129"/>
        <end position="196"/>
    </location>
</feature>
<organism evidence="3 4">
    <name type="scientific">Purpureocillium takamizusanense</name>
    <dbReference type="NCBI Taxonomy" id="2060973"/>
    <lineage>
        <taxon>Eukaryota</taxon>
        <taxon>Fungi</taxon>
        <taxon>Dikarya</taxon>
        <taxon>Ascomycota</taxon>
        <taxon>Pezizomycotina</taxon>
        <taxon>Sordariomycetes</taxon>
        <taxon>Hypocreomycetidae</taxon>
        <taxon>Hypocreales</taxon>
        <taxon>Ophiocordycipitaceae</taxon>
        <taxon>Purpureocillium</taxon>
    </lineage>
</organism>
<evidence type="ECO:0008006" key="5">
    <source>
        <dbReference type="Google" id="ProtNLM"/>
    </source>
</evidence>
<keyword evidence="2" id="KW-1133">Transmembrane helix</keyword>
<feature type="region of interest" description="Disordered" evidence="1">
    <location>
        <begin position="208"/>
        <end position="247"/>
    </location>
</feature>
<reference evidence="3" key="1">
    <citation type="submission" date="2021-11" db="EMBL/GenBank/DDBJ databases">
        <title>Purpureocillium_takamizusanense_genome.</title>
        <authorList>
            <person name="Nguyen N.-H."/>
        </authorList>
    </citation>
    <scope>NUCLEOTIDE SEQUENCE</scope>
    <source>
        <strain evidence="3">PT3</strain>
    </source>
</reference>
<feature type="compositionally biased region" description="Basic and acidic residues" evidence="1">
    <location>
        <begin position="151"/>
        <end position="161"/>
    </location>
</feature>
<feature type="compositionally biased region" description="Low complexity" evidence="1">
    <location>
        <begin position="8"/>
        <end position="17"/>
    </location>
</feature>
<dbReference type="EMBL" id="CP086359">
    <property type="protein sequence ID" value="UNI21155.1"/>
    <property type="molecule type" value="Genomic_DNA"/>
</dbReference>
<keyword evidence="4" id="KW-1185">Reference proteome</keyword>
<feature type="region of interest" description="Disordered" evidence="1">
    <location>
        <begin position="1"/>
        <end position="21"/>
    </location>
</feature>
<evidence type="ECO:0000256" key="1">
    <source>
        <dbReference type="SAM" id="MobiDB-lite"/>
    </source>
</evidence>
<evidence type="ECO:0000256" key="2">
    <source>
        <dbReference type="SAM" id="Phobius"/>
    </source>
</evidence>
<dbReference type="RefSeq" id="XP_047844636.1">
    <property type="nucleotide sequence ID" value="XM_047988638.1"/>
</dbReference>
<gene>
    <name evidence="3" type="ORF">JDV02_007170</name>
</gene>
<feature type="compositionally biased region" description="Polar residues" evidence="1">
    <location>
        <begin position="129"/>
        <end position="141"/>
    </location>
</feature>
<evidence type="ECO:0000313" key="4">
    <source>
        <dbReference type="Proteomes" id="UP000829364"/>
    </source>
</evidence>
<name>A0A9Q8VC26_9HYPO</name>
<dbReference type="AlphaFoldDB" id="A0A9Q8VC26"/>
<sequence length="283" mass="30849">MAPVSNRAAASPDDSTSSPPPLGSRPWVVISIVFGALCVVGITASLIHRQYKKRRPYREVAGGPADMQPVVVVGVPMSSRPPSLTATWPKPSPSLSIGGSMRSMRSVVVVDDEELEAQRAEIIRKSLASRASSHDTLQQQPLPCYGEGDESYPRQHGEQQVEKPQSPDRQQQQQQQKDVGDTEVDTPVESPVGMVRDWKRWEAGVRQDRSRSLAHHPSMEDTSATDARAAVARSLATSPPAHRPLTYPATTDVSLALPFGGRQLPMYSPLSPVGEAENEYTHF</sequence>
<evidence type="ECO:0000313" key="3">
    <source>
        <dbReference type="EMBL" id="UNI21155.1"/>
    </source>
</evidence>
<dbReference type="Proteomes" id="UP000829364">
    <property type="component" value="Chromosome 6"/>
</dbReference>
<accession>A0A9Q8VC26</accession>
<proteinExistence type="predicted"/>
<feature type="transmembrane region" description="Helical" evidence="2">
    <location>
        <begin position="27"/>
        <end position="48"/>
    </location>
</feature>
<dbReference type="OrthoDB" id="5222624at2759"/>
<dbReference type="GeneID" id="72069119"/>
<dbReference type="KEGG" id="ptkz:JDV02_007170"/>
<keyword evidence="2" id="KW-0812">Transmembrane</keyword>